<sequence>MKTKKLVLLIAALFLIVTPVFAAKIAVTWEWLLADPDVQYFRYQVDGEDPTGWTVVTSEVTNYSVQNLDGSSSYTLYLQQSYDGIYWSASAMATSAPVVPKEPVLEEPKWELEAVEEPISVETTVIEEPVVEEPAVVEPVYGAISVYGYPLSWKFVPGTIDITYPSFVTDEEVSQFIAYTSANNAKYFDGVIYDLKGDGKAVITLPEGVSYEDVEYVGSLVISDLFNFINELLAPKAEEVKVEAPVVEEVAVVEEAPATPVEEAPVVVEAPVVEEVAPVTEVVVEPIEVPAVKKTKAPFRFTMSIGGGAGVVTQNFKDIGNEFKLGFGLGFENFISFNKTVGLSLQLNGGIDLRFAKYDVLFKSFSNVFSLSSYAKDCYAEALLGLSFNTGKVTTHLSGGARFIFSGHLSPDNILGNWKLLGKDVGITLAPMASAGIRFDFTKHFGMGLDVNYAYLMNKTSSNNMHDIDGRIYMSLVF</sequence>
<gene>
    <name evidence="2" type="ORF">FYJ80_10655</name>
</gene>
<feature type="signal peptide" evidence="1">
    <location>
        <begin position="1"/>
        <end position="22"/>
    </location>
</feature>
<keyword evidence="3" id="KW-1185">Reference proteome</keyword>
<evidence type="ECO:0000313" key="3">
    <source>
        <dbReference type="Proteomes" id="UP000460549"/>
    </source>
</evidence>
<evidence type="ECO:0000313" key="2">
    <source>
        <dbReference type="EMBL" id="MSU07219.1"/>
    </source>
</evidence>
<protein>
    <recommendedName>
        <fullName evidence="4">Fibronectin type-III domain-containing protein</fullName>
    </recommendedName>
</protein>
<evidence type="ECO:0000256" key="1">
    <source>
        <dbReference type="SAM" id="SignalP"/>
    </source>
</evidence>
<organism evidence="2 3">
    <name type="scientific">Bullifex porci</name>
    <dbReference type="NCBI Taxonomy" id="2606638"/>
    <lineage>
        <taxon>Bacteria</taxon>
        <taxon>Pseudomonadati</taxon>
        <taxon>Spirochaetota</taxon>
        <taxon>Spirochaetia</taxon>
        <taxon>Spirochaetales</taxon>
        <taxon>Spirochaetaceae</taxon>
        <taxon>Bullifex</taxon>
    </lineage>
</organism>
<evidence type="ECO:0008006" key="4">
    <source>
        <dbReference type="Google" id="ProtNLM"/>
    </source>
</evidence>
<comment type="caution">
    <text evidence="2">The sequence shown here is derived from an EMBL/GenBank/DDBJ whole genome shotgun (WGS) entry which is preliminary data.</text>
</comment>
<name>A0A7X2TR65_9SPIO</name>
<reference evidence="2 3" key="1">
    <citation type="submission" date="2019-08" db="EMBL/GenBank/DDBJ databases">
        <title>In-depth cultivation of the pig gut microbiome towards novel bacterial diversity and tailored functional studies.</title>
        <authorList>
            <person name="Wylensek D."/>
            <person name="Hitch T.C.A."/>
            <person name="Clavel T."/>
        </authorList>
    </citation>
    <scope>NUCLEOTIDE SEQUENCE [LARGE SCALE GENOMIC DNA]</scope>
    <source>
        <strain evidence="2 3">NM-380-WT-3C1</strain>
    </source>
</reference>
<proteinExistence type="predicted"/>
<dbReference type="RefSeq" id="WP_154426783.1">
    <property type="nucleotide sequence ID" value="NZ_VUNN01000031.1"/>
</dbReference>
<keyword evidence="1" id="KW-0732">Signal</keyword>
<dbReference type="Proteomes" id="UP000460549">
    <property type="component" value="Unassembled WGS sequence"/>
</dbReference>
<accession>A0A7X2TR65</accession>
<dbReference type="AlphaFoldDB" id="A0A7X2TR65"/>
<dbReference type="EMBL" id="VUNN01000031">
    <property type="protein sequence ID" value="MSU07219.1"/>
    <property type="molecule type" value="Genomic_DNA"/>
</dbReference>
<feature type="chain" id="PRO_5030709667" description="Fibronectin type-III domain-containing protein" evidence="1">
    <location>
        <begin position="23"/>
        <end position="478"/>
    </location>
</feature>